<dbReference type="GO" id="GO:0071713">
    <property type="term" value="F:para-aminobenzoyl-glutamate hydrolase activity"/>
    <property type="evidence" value="ECO:0007669"/>
    <property type="project" value="TreeGrafter"/>
</dbReference>
<dbReference type="EMBL" id="CP073910">
    <property type="protein sequence ID" value="QUT05538.1"/>
    <property type="molecule type" value="Genomic_DNA"/>
</dbReference>
<dbReference type="InterPro" id="IPR052030">
    <property type="entry name" value="Peptidase_M20/M20A_hydrolases"/>
</dbReference>
<evidence type="ECO:0000256" key="1">
    <source>
        <dbReference type="SAM" id="MobiDB-lite"/>
    </source>
</evidence>
<proteinExistence type="predicted"/>
<dbReference type="PANTHER" id="PTHR30575">
    <property type="entry name" value="PEPTIDASE M20"/>
    <property type="match status" value="1"/>
</dbReference>
<evidence type="ECO:0000256" key="2">
    <source>
        <dbReference type="SAM" id="SignalP"/>
    </source>
</evidence>
<gene>
    <name evidence="4" type="ORF">KFK14_21675</name>
</gene>
<dbReference type="GO" id="GO:0005737">
    <property type="term" value="C:cytoplasm"/>
    <property type="evidence" value="ECO:0007669"/>
    <property type="project" value="TreeGrafter"/>
</dbReference>
<feature type="compositionally biased region" description="Basic and acidic residues" evidence="1">
    <location>
        <begin position="364"/>
        <end position="376"/>
    </location>
</feature>
<dbReference type="InterPro" id="IPR036264">
    <property type="entry name" value="Bact_exopeptidase_dim_dom"/>
</dbReference>
<reference evidence="4" key="1">
    <citation type="submission" date="2021-04" db="EMBL/GenBank/DDBJ databases">
        <title>Isolation of p-tert-butylphenol degrading bacteria Sphingobium phenoxybenzoativorans Tas13 from active sludge.</title>
        <authorList>
            <person name="Li Y."/>
        </authorList>
    </citation>
    <scope>NUCLEOTIDE SEQUENCE</scope>
    <source>
        <strain evidence="4">Tas13</strain>
    </source>
</reference>
<dbReference type="PANTHER" id="PTHR30575:SF0">
    <property type="entry name" value="XAA-ARG DIPEPTIDASE"/>
    <property type="match status" value="1"/>
</dbReference>
<keyword evidence="5" id="KW-1185">Reference proteome</keyword>
<dbReference type="InterPro" id="IPR011650">
    <property type="entry name" value="Peptidase_M20_dimer"/>
</dbReference>
<accession>A0A975K7J8</accession>
<dbReference type="Pfam" id="PF07687">
    <property type="entry name" value="M20_dimer"/>
    <property type="match status" value="1"/>
</dbReference>
<dbReference type="Proteomes" id="UP000681425">
    <property type="component" value="Chromosome"/>
</dbReference>
<dbReference type="KEGG" id="spph:KFK14_21675"/>
<dbReference type="AlphaFoldDB" id="A0A975K7J8"/>
<feature type="domain" description="Peptidase M20 dimerisation" evidence="3">
    <location>
        <begin position="212"/>
        <end position="310"/>
    </location>
</feature>
<feature type="region of interest" description="Disordered" evidence="1">
    <location>
        <begin position="364"/>
        <end position="395"/>
    </location>
</feature>
<dbReference type="NCBIfam" id="TIGR01891">
    <property type="entry name" value="amidohydrolases"/>
    <property type="match status" value="1"/>
</dbReference>
<feature type="chain" id="PRO_5037446503" evidence="2">
    <location>
        <begin position="25"/>
        <end position="527"/>
    </location>
</feature>
<dbReference type="Gene3D" id="3.40.630.10">
    <property type="entry name" value="Zn peptidases"/>
    <property type="match status" value="1"/>
</dbReference>
<feature type="signal peptide" evidence="2">
    <location>
        <begin position="1"/>
        <end position="24"/>
    </location>
</feature>
<dbReference type="SUPFAM" id="SSF55031">
    <property type="entry name" value="Bacterial exopeptidase dimerisation domain"/>
    <property type="match status" value="1"/>
</dbReference>
<evidence type="ECO:0000259" key="3">
    <source>
        <dbReference type="Pfam" id="PF07687"/>
    </source>
</evidence>
<sequence length="527" mass="57095">MTRIRKAMAAVALTTTLFTPLAQAAAPKAMKTAASAAVDAQAKQIQVMVDQVFSYAEPGFQEVRTSEYLTKILEENGFTVTRGVAGIPTAFTATWGSGGPLIALGSDIDDVLGVSQIPGIPNIKPLVEGAPGHGEGHNAGMPLVIAAAIAVKKVMEKNKIPGRLMLWPGVAEELLATKAYYVRDGLFKDVDACIFTHVSSEFGTGYGEMGMNGMVSVEYTFHGKTAHSAGMPWEGRSALDGVELMDVAWNFRREHLPLTQRSHYVITNGGGQPNVVPDKASVWYYFRDRTFKSIRDLYNTGNEIAEAAAKASGTTVTRQTLGYAAPNFGNKPLAEAAQANIQAVGMPKWTADDQAFTKAVQETNKRKVEPLHDKVSDLSTPENRKPSMGGGSDDVGDITWTVPTITIRFPSNIPNMIGHNVTAAIAMATPIAHKGAVAGAKALAMTVLDLMTTPKLVADAKTYFRDVQLKTDSYDPVLTPEDKPAIWLNEKTMRLLRPEMEKYYYDPSKYSSYLEQLGVKYPTLTPQ</sequence>
<protein>
    <submittedName>
        <fullName evidence="4">Amidohydrolase</fullName>
    </submittedName>
</protein>
<keyword evidence="2" id="KW-0732">Signal</keyword>
<dbReference type="Gene3D" id="3.30.70.360">
    <property type="match status" value="1"/>
</dbReference>
<evidence type="ECO:0000313" key="5">
    <source>
        <dbReference type="Proteomes" id="UP000681425"/>
    </source>
</evidence>
<dbReference type="GO" id="GO:0046657">
    <property type="term" value="P:folic acid catabolic process"/>
    <property type="evidence" value="ECO:0007669"/>
    <property type="project" value="TreeGrafter"/>
</dbReference>
<name>A0A975K7J8_9SPHN</name>
<dbReference type="SUPFAM" id="SSF53187">
    <property type="entry name" value="Zn-dependent exopeptidases"/>
    <property type="match status" value="1"/>
</dbReference>
<evidence type="ECO:0000313" key="4">
    <source>
        <dbReference type="EMBL" id="QUT05538.1"/>
    </source>
</evidence>
<dbReference type="GO" id="GO:0016805">
    <property type="term" value="F:dipeptidase activity"/>
    <property type="evidence" value="ECO:0007669"/>
    <property type="project" value="TreeGrafter"/>
</dbReference>
<organism evidence="4 5">
    <name type="scientific">Sphingobium phenoxybenzoativorans</name>
    <dbReference type="NCBI Taxonomy" id="1592790"/>
    <lineage>
        <taxon>Bacteria</taxon>
        <taxon>Pseudomonadati</taxon>
        <taxon>Pseudomonadota</taxon>
        <taxon>Alphaproteobacteria</taxon>
        <taxon>Sphingomonadales</taxon>
        <taxon>Sphingomonadaceae</taxon>
        <taxon>Sphingobium</taxon>
    </lineage>
</organism>
<dbReference type="InterPro" id="IPR017439">
    <property type="entry name" value="Amidohydrolase"/>
</dbReference>